<name>A0A557SUE5_9ARCH</name>
<comment type="cofactor">
    <cofactor evidence="1">
        <name>pyrroloquinoline quinone</name>
        <dbReference type="ChEBI" id="CHEBI:58442"/>
    </cofactor>
</comment>
<evidence type="ECO:0000256" key="3">
    <source>
        <dbReference type="ARBA" id="ARBA00023002"/>
    </source>
</evidence>
<protein>
    <submittedName>
        <fullName evidence="6">WD40/PQQ-like beta propeller repeat containing protein</fullName>
    </submittedName>
</protein>
<dbReference type="InterPro" id="IPR011047">
    <property type="entry name" value="Quinoprotein_ADH-like_sf"/>
</dbReference>
<dbReference type="Gene3D" id="2.140.10.10">
    <property type="entry name" value="Quinoprotein alcohol dehydrogenase-like superfamily"/>
    <property type="match status" value="1"/>
</dbReference>
<reference evidence="6 7" key="1">
    <citation type="journal article" date="2019" name="Front. Microbiol.">
        <title>Ammonia Oxidation by the Arctic Terrestrial Thaumarchaeote Candidatus Nitrosocosmicus arcticus Is Stimulated by Increasing Temperatures.</title>
        <authorList>
            <person name="Alves R.J.E."/>
            <person name="Kerou M."/>
            <person name="Zappe A."/>
            <person name="Bittner R."/>
            <person name="Abby S.S."/>
            <person name="Schmidt H.A."/>
            <person name="Pfeifer K."/>
            <person name="Schleper C."/>
        </authorList>
    </citation>
    <scope>NUCLEOTIDE SEQUENCE [LARGE SCALE GENOMIC DNA]</scope>
    <source>
        <strain evidence="6 7">Kfb</strain>
    </source>
</reference>
<dbReference type="OrthoDB" id="8638at2157"/>
<dbReference type="Pfam" id="PF01011">
    <property type="entry name" value="PQQ"/>
    <property type="match status" value="1"/>
</dbReference>
<proteinExistence type="inferred from homology"/>
<dbReference type="SUPFAM" id="SSF50998">
    <property type="entry name" value="Quinoprotein alcohol dehydrogenase-like"/>
    <property type="match status" value="2"/>
</dbReference>
<keyword evidence="3" id="KW-0560">Oxidoreductase</keyword>
<dbReference type="GO" id="GO:0016491">
    <property type="term" value="F:oxidoreductase activity"/>
    <property type="evidence" value="ECO:0007669"/>
    <property type="project" value="UniProtKB-KW"/>
</dbReference>
<dbReference type="RefSeq" id="WP_144732020.1">
    <property type="nucleotide sequence ID" value="NZ_ML675585.1"/>
</dbReference>
<evidence type="ECO:0000256" key="1">
    <source>
        <dbReference type="ARBA" id="ARBA00001931"/>
    </source>
</evidence>
<dbReference type="PANTHER" id="PTHR32303">
    <property type="entry name" value="QUINOPROTEIN ALCOHOL DEHYDROGENASE (CYTOCHROME C)"/>
    <property type="match status" value="1"/>
</dbReference>
<keyword evidence="4" id="KW-0472">Membrane</keyword>
<comment type="caution">
    <text evidence="6">The sequence shown here is derived from an EMBL/GenBank/DDBJ whole genome shotgun (WGS) entry which is preliminary data.</text>
</comment>
<organism evidence="6 7">
    <name type="scientific">Candidatus Nitrosocosmicus arcticus</name>
    <dbReference type="NCBI Taxonomy" id="2035267"/>
    <lineage>
        <taxon>Archaea</taxon>
        <taxon>Nitrososphaerota</taxon>
        <taxon>Nitrososphaeria</taxon>
        <taxon>Nitrososphaerales</taxon>
        <taxon>Nitrososphaeraceae</taxon>
        <taxon>Candidatus Nitrosocosmicus</taxon>
    </lineage>
</organism>
<dbReference type="EMBL" id="VOAH01000009">
    <property type="protein sequence ID" value="TVP40227.1"/>
    <property type="molecule type" value="Genomic_DNA"/>
</dbReference>
<dbReference type="Proteomes" id="UP000315289">
    <property type="component" value="Unassembled WGS sequence"/>
</dbReference>
<dbReference type="PANTHER" id="PTHR32303:SF10">
    <property type="entry name" value="OUTER MEMBRANE PROTEIN ASSEMBLY FACTOR BAMB"/>
    <property type="match status" value="1"/>
</dbReference>
<dbReference type="InterPro" id="IPR018391">
    <property type="entry name" value="PQQ_b-propeller_rpt"/>
</dbReference>
<dbReference type="Gene3D" id="2.130.10.10">
    <property type="entry name" value="YVTN repeat-like/Quinoprotein amine dehydrogenase"/>
    <property type="match status" value="1"/>
</dbReference>
<keyword evidence="7" id="KW-1185">Reference proteome</keyword>
<dbReference type="InterPro" id="IPR002372">
    <property type="entry name" value="PQQ_rpt_dom"/>
</dbReference>
<dbReference type="InterPro" id="IPR015943">
    <property type="entry name" value="WD40/YVTN_repeat-like_dom_sf"/>
</dbReference>
<evidence type="ECO:0000259" key="5">
    <source>
        <dbReference type="Pfam" id="PF01011"/>
    </source>
</evidence>
<dbReference type="SMART" id="SM00564">
    <property type="entry name" value="PQQ"/>
    <property type="match status" value="7"/>
</dbReference>
<feature type="transmembrane region" description="Helical" evidence="4">
    <location>
        <begin position="12"/>
        <end position="30"/>
    </location>
</feature>
<feature type="domain" description="Pyrrolo-quinoline quinone repeat" evidence="5">
    <location>
        <begin position="85"/>
        <end position="391"/>
    </location>
</feature>
<evidence type="ECO:0000313" key="7">
    <source>
        <dbReference type="Proteomes" id="UP000315289"/>
    </source>
</evidence>
<gene>
    <name evidence="6" type="ORF">NARC_90133</name>
</gene>
<keyword evidence="4" id="KW-1133">Transmembrane helix</keyword>
<sequence length="575" mass="62796">MIQSITMSISAFVKTTALYSIFIVSFLIIFQTSSNIAYVLGSTIENPHRSSMASSNTSFQLHDLKPEDLKKHFETGMEESNRDNWIFVNHDIYGTRNSNQTQIDESNVGDLKVKWRLNNTFEIQDPPIIVNESGYFQDYIGNLVAFDTLTGNIKWKLDLDGGPTMGLYFSDGIIYATIGTKAKIISVDSTDGKTLWQSPKLGDIGLGYAINSPPLIWNDYVIAGSGGSGLPPGKGFVKGNITALNKTDGSMLWNIETTTGEWVEKGKNPPNGGATAWSGGSIDVETGIAYIPLGSASPNFNASTRQLPNLYSNHMVAVDIKEGKIIWATPFIAHGTVLNIQVPDTHDWDTSWGSSVSNVKYENGSSKKIVIGHDKMGNVIAMDALTGEEIWWKTLGKQININSLPSPSGSEMIWSYGIYNYHAVDEDTVYITATNRGLNFFTDGLSGHKEDPENSIEQGLVNGTIYALDKKSGVIKWKIDTDYPPRVSPLVSKGVVYTGYIKFGENDRTGIILALDKNSGEKLWEYDVRGSISPVGASIGNGMLFVPTDKVNLYPNEGEGKEIGGSIVAFTPTNN</sequence>
<evidence type="ECO:0000313" key="6">
    <source>
        <dbReference type="EMBL" id="TVP40227.1"/>
    </source>
</evidence>
<comment type="similarity">
    <text evidence="2">Belongs to the bacterial PQQ dehydrogenase family.</text>
</comment>
<evidence type="ECO:0000256" key="4">
    <source>
        <dbReference type="SAM" id="Phobius"/>
    </source>
</evidence>
<keyword evidence="4" id="KW-0812">Transmembrane</keyword>
<dbReference type="AlphaFoldDB" id="A0A557SUE5"/>
<evidence type="ECO:0000256" key="2">
    <source>
        <dbReference type="ARBA" id="ARBA00008156"/>
    </source>
</evidence>
<accession>A0A557SUE5</accession>